<gene>
    <name evidence="2" type="ORF">g.11941</name>
</gene>
<accession>A0A1B6EPR2</accession>
<name>A0A1B6EPR2_9HEMI</name>
<feature type="compositionally biased region" description="Basic residues" evidence="1">
    <location>
        <begin position="44"/>
        <end position="58"/>
    </location>
</feature>
<protein>
    <submittedName>
        <fullName evidence="2">Uncharacterized protein</fullName>
    </submittedName>
</protein>
<reference evidence="2" key="1">
    <citation type="submission" date="2015-11" db="EMBL/GenBank/DDBJ databases">
        <title>De novo transcriptome assembly of four potential Pierce s Disease insect vectors from Arizona vineyards.</title>
        <authorList>
            <person name="Tassone E.E."/>
        </authorList>
    </citation>
    <scope>NUCLEOTIDE SEQUENCE</scope>
</reference>
<sequence>MSEIKVFYNKCKELFTSNRSNSMPTPTVEEEVEDVRDPEETRRTLRRSKSGRVKAKTRTRSMVSTFDFSLCEENGFERDEMDARAERIDSEFMKRRIEKTWPGLQEDDDRKNNSDGRSEDK</sequence>
<feature type="compositionally biased region" description="Acidic residues" evidence="1">
    <location>
        <begin position="28"/>
        <end position="37"/>
    </location>
</feature>
<dbReference type="EMBL" id="GECZ01029860">
    <property type="protein sequence ID" value="JAS39909.1"/>
    <property type="molecule type" value="Transcribed_RNA"/>
</dbReference>
<feature type="region of interest" description="Disordered" evidence="1">
    <location>
        <begin position="97"/>
        <end position="121"/>
    </location>
</feature>
<evidence type="ECO:0000313" key="2">
    <source>
        <dbReference type="EMBL" id="JAS39909.1"/>
    </source>
</evidence>
<evidence type="ECO:0000256" key="1">
    <source>
        <dbReference type="SAM" id="MobiDB-lite"/>
    </source>
</evidence>
<organism evidence="2">
    <name type="scientific">Cuerna arida</name>
    <dbReference type="NCBI Taxonomy" id="1464854"/>
    <lineage>
        <taxon>Eukaryota</taxon>
        <taxon>Metazoa</taxon>
        <taxon>Ecdysozoa</taxon>
        <taxon>Arthropoda</taxon>
        <taxon>Hexapoda</taxon>
        <taxon>Insecta</taxon>
        <taxon>Pterygota</taxon>
        <taxon>Neoptera</taxon>
        <taxon>Paraneoptera</taxon>
        <taxon>Hemiptera</taxon>
        <taxon>Auchenorrhyncha</taxon>
        <taxon>Membracoidea</taxon>
        <taxon>Cicadellidae</taxon>
        <taxon>Cicadellinae</taxon>
        <taxon>Proconiini</taxon>
        <taxon>Cuerna</taxon>
    </lineage>
</organism>
<feature type="compositionally biased region" description="Basic and acidic residues" evidence="1">
    <location>
        <begin position="108"/>
        <end position="121"/>
    </location>
</feature>
<dbReference type="AlphaFoldDB" id="A0A1B6EPR2"/>
<proteinExistence type="predicted"/>
<feature type="region of interest" description="Disordered" evidence="1">
    <location>
        <begin position="18"/>
        <end position="58"/>
    </location>
</feature>